<dbReference type="STRING" id="536019.Mesop_6549"/>
<sequence>MSDIPAEEIEGRLNAIRVLVTLLLTEAAKDSSNPEHLFEQIEDELQLQNHQEDPGVLPSRAFAIEAAQASELKVIADGARARLAELKSKSR</sequence>
<gene>
    <name evidence="1" type="ordered locus">Mesop_6549</name>
</gene>
<dbReference type="RefSeq" id="WP_013897186.1">
    <property type="nucleotide sequence ID" value="NC_015675.1"/>
</dbReference>
<organism evidence="1 2">
    <name type="scientific">Mesorhizobium opportunistum (strain LMG 24607 / HAMBI 3007 / WSM2075)</name>
    <dbReference type="NCBI Taxonomy" id="536019"/>
    <lineage>
        <taxon>Bacteria</taxon>
        <taxon>Pseudomonadati</taxon>
        <taxon>Pseudomonadota</taxon>
        <taxon>Alphaproteobacteria</taxon>
        <taxon>Hyphomicrobiales</taxon>
        <taxon>Phyllobacteriaceae</taxon>
        <taxon>Mesorhizobium</taxon>
    </lineage>
</organism>
<dbReference type="Proteomes" id="UP000001623">
    <property type="component" value="Chromosome"/>
</dbReference>
<dbReference type="EMBL" id="CP002279">
    <property type="protein sequence ID" value="AEH90871.1"/>
    <property type="molecule type" value="Genomic_DNA"/>
</dbReference>
<evidence type="ECO:0000313" key="1">
    <source>
        <dbReference type="EMBL" id="AEH90871.1"/>
    </source>
</evidence>
<dbReference type="HOGENOM" id="CLU_186562_0_0_5"/>
<protein>
    <submittedName>
        <fullName evidence="1">Uncharacterized protein</fullName>
    </submittedName>
</protein>
<dbReference type="AlphaFoldDB" id="F7Y7J8"/>
<dbReference type="eggNOG" id="ENOG50313DW">
    <property type="taxonomic scope" value="Bacteria"/>
</dbReference>
<reference evidence="1 2" key="1">
    <citation type="submission" date="2010-10" db="EMBL/GenBank/DDBJ databases">
        <title>Complete sequence of Mesorhizobium opportunistum WSM2075.</title>
        <authorList>
            <consortium name="US DOE Joint Genome Institute"/>
            <person name="Lucas S."/>
            <person name="Copeland A."/>
            <person name="Lapidus A."/>
            <person name="Cheng J.-F."/>
            <person name="Bruce D."/>
            <person name="Goodwin L."/>
            <person name="Pitluck S."/>
            <person name="Chertkov O."/>
            <person name="Misra M."/>
            <person name="Detter J.C."/>
            <person name="Han C."/>
            <person name="Tapia R."/>
            <person name="Land M."/>
            <person name="Hauser L."/>
            <person name="Kyrpides N."/>
            <person name="Ovchinnikova G."/>
            <person name="Mavrommatis K.M."/>
            <person name="Tiwari R.P."/>
            <person name="Howieson J.G."/>
            <person name="O'Hara G.W."/>
            <person name="Nandasena K.G."/>
            <person name="Woyke T."/>
        </authorList>
    </citation>
    <scope>NUCLEOTIDE SEQUENCE [LARGE SCALE GENOMIC DNA]</scope>
    <source>
        <strain evidence="2">LMG 24607 / HAMBI 3007 / WSM2075</strain>
    </source>
</reference>
<accession>F7Y7J8</accession>
<evidence type="ECO:0000313" key="2">
    <source>
        <dbReference type="Proteomes" id="UP000001623"/>
    </source>
</evidence>
<name>F7Y7J8_MESOW</name>
<dbReference type="KEGG" id="mop:Mesop_6549"/>
<proteinExistence type="predicted"/>